<reference evidence="2" key="1">
    <citation type="submission" date="2016-09" db="EMBL/GenBank/DDBJ databases">
        <title>IS1411 activates the second repA gene of the plasmid pG20 in Pseudomonas fluorescens PC20.</title>
        <authorList>
            <person name="Naanuri E."/>
            <person name="Heinaru E."/>
            <person name="Joesaar M."/>
            <person name="Heinaru A."/>
        </authorList>
    </citation>
    <scope>NUCLEOTIDE SEQUENCE</scope>
    <source>
        <strain evidence="2">PC20</strain>
        <plasmid evidence="2">pG20</plasmid>
    </source>
</reference>
<sequence length="169" mass="17338">MKSLTRTLLVVLLLCSSIGVQAATCRSGEAAMRGGEAGLARDQGAADSNETAEKTSSDILGKCIGGITGIFGTTTFPDLSAIWQMIKDKVCSIASSQVRGVVSQVNGEINGVMTQVNGAVTDTINQTGVNDTGMGTVVSSGDTNISGPSVQNAKSTGSTDSAFWNDIWK</sequence>
<dbReference type="RefSeq" id="WP_172689296.1">
    <property type="nucleotide sequence ID" value="NZ_KX893538.1"/>
</dbReference>
<evidence type="ECO:0000256" key="1">
    <source>
        <dbReference type="SAM" id="SignalP"/>
    </source>
</evidence>
<keyword evidence="1" id="KW-0732">Signal</keyword>
<feature type="signal peptide" evidence="1">
    <location>
        <begin position="1"/>
        <end position="22"/>
    </location>
</feature>
<keyword evidence="2" id="KW-0614">Plasmid</keyword>
<organism evidence="2">
    <name type="scientific">Pseudomonas fluorescens</name>
    <dbReference type="NCBI Taxonomy" id="294"/>
    <lineage>
        <taxon>Bacteria</taxon>
        <taxon>Pseudomonadati</taxon>
        <taxon>Pseudomonadota</taxon>
        <taxon>Gammaproteobacteria</taxon>
        <taxon>Pseudomonadales</taxon>
        <taxon>Pseudomonadaceae</taxon>
        <taxon>Pseudomonas</taxon>
    </lineage>
</organism>
<accession>A0A1W6C0J1</accession>
<feature type="chain" id="PRO_5013003891" evidence="1">
    <location>
        <begin position="23"/>
        <end position="169"/>
    </location>
</feature>
<geneLocation type="plasmid" evidence="2">
    <name>pG20</name>
</geneLocation>
<dbReference type="AlphaFoldDB" id="A0A1W6C0J1"/>
<name>A0A1W6C0J1_PSEFL</name>
<protein>
    <submittedName>
        <fullName evidence="2">Putative TraL protein</fullName>
    </submittedName>
</protein>
<dbReference type="EMBL" id="KX893538">
    <property type="protein sequence ID" value="ARJ57897.1"/>
    <property type="molecule type" value="Genomic_DNA"/>
</dbReference>
<evidence type="ECO:0000313" key="2">
    <source>
        <dbReference type="EMBL" id="ARJ57897.1"/>
    </source>
</evidence>
<proteinExistence type="predicted"/>